<feature type="active site" description="Charge relay system" evidence="5">
    <location>
        <position position="209"/>
    </location>
</feature>
<proteinExistence type="inferred from homology"/>
<dbReference type="RefSeq" id="XP_022584914.1">
    <property type="nucleotide sequence ID" value="XM_022723645.1"/>
</dbReference>
<evidence type="ECO:0000256" key="4">
    <source>
        <dbReference type="ARBA" id="ARBA00022801"/>
    </source>
</evidence>
<name>A0A1L9STG1_9EURO</name>
<evidence type="ECO:0000256" key="2">
    <source>
        <dbReference type="ARBA" id="ARBA00009199"/>
    </source>
</evidence>
<evidence type="ECO:0000259" key="7">
    <source>
        <dbReference type="Pfam" id="PF01425"/>
    </source>
</evidence>
<dbReference type="VEuPathDB" id="FungiDB:ASPZODRAFT_13485"/>
<comment type="catalytic activity">
    <reaction evidence="1">
        <text>a monocarboxylic acid amide + H2O = a monocarboxylate + NH4(+)</text>
        <dbReference type="Rhea" id="RHEA:12020"/>
        <dbReference type="ChEBI" id="CHEBI:15377"/>
        <dbReference type="ChEBI" id="CHEBI:28938"/>
        <dbReference type="ChEBI" id="CHEBI:35757"/>
        <dbReference type="ChEBI" id="CHEBI:83628"/>
        <dbReference type="EC" id="3.5.1.4"/>
    </reaction>
</comment>
<dbReference type="GeneID" id="34610110"/>
<feature type="domain" description="Amidase" evidence="7">
    <location>
        <begin position="78"/>
        <end position="527"/>
    </location>
</feature>
<dbReference type="InterPro" id="IPR036928">
    <property type="entry name" value="AS_sf"/>
</dbReference>
<dbReference type="SUPFAM" id="SSF75304">
    <property type="entry name" value="Amidase signature (AS) enzymes"/>
    <property type="match status" value="1"/>
</dbReference>
<dbReference type="GO" id="GO:0004040">
    <property type="term" value="F:amidase activity"/>
    <property type="evidence" value="ECO:0007669"/>
    <property type="project" value="UniProtKB-EC"/>
</dbReference>
<dbReference type="InterPro" id="IPR023631">
    <property type="entry name" value="Amidase_dom"/>
</dbReference>
<keyword evidence="9" id="KW-1185">Reference proteome</keyword>
<organism evidence="8 9">
    <name type="scientific">Penicilliopsis zonata CBS 506.65</name>
    <dbReference type="NCBI Taxonomy" id="1073090"/>
    <lineage>
        <taxon>Eukaryota</taxon>
        <taxon>Fungi</taxon>
        <taxon>Dikarya</taxon>
        <taxon>Ascomycota</taxon>
        <taxon>Pezizomycotina</taxon>
        <taxon>Eurotiomycetes</taxon>
        <taxon>Eurotiomycetidae</taxon>
        <taxon>Eurotiales</taxon>
        <taxon>Aspergillaceae</taxon>
        <taxon>Penicilliopsis</taxon>
    </lineage>
</organism>
<sequence length="539" mass="58126">MTRPWTEIHLAKKAEQLERIPVEWRLTPDFLAKHADTIDLRPLVAESGILSEQELAITVLDATALAEQVAAGVYSAVETVTAYCKRAAVAQQLANCLTEIMFRDAIEEAKKLDEIYKTTGKTVGALHGVPMTFKECFHVKGYDASDGYITRTFDPSTYDSYLIELVRAAGAVVIAKTNTPQTMLVAEADNNVFGRTRNPVVSHLTCGGSSGGEGSAVAIGGSALGIGTDVGGSIRVPAACNGIYGYKPTNGILPMQGFAASNWKGMNTGVPAVAGPMARSARDLTLLSRTVRSLQPWKGDPAVIPRIFEQGITRPADKKPVIGVVYSSGLTPHPPVLRAIREAAEKLAAAGYEVKDFVPVDYAEIRAVTAELFTIDGLSYPKRELEAAGEPVVPSVQSIGFWGRPAKTPEQMWELGAKKGAFQKEMLDRWQQAGIDLVLCPAGPHTAVKPSEWAFDHYTVAWNAMDYPAVIIPFTTADPEKDPRATDFKPLSADDERIQAQYEPELMAGAPVALQFVGSRMSDAQLLADVEVLDAILNN</sequence>
<feature type="active site" description="Charge relay system" evidence="5">
    <location>
        <position position="134"/>
    </location>
</feature>
<feature type="binding site" evidence="6">
    <location>
        <position position="209"/>
    </location>
    <ligand>
        <name>substrate</name>
    </ligand>
</feature>
<dbReference type="InterPro" id="IPR020556">
    <property type="entry name" value="Amidase_CS"/>
</dbReference>
<dbReference type="PANTHER" id="PTHR46072">
    <property type="entry name" value="AMIDASE-RELATED-RELATED"/>
    <property type="match status" value="1"/>
</dbReference>
<dbReference type="Gene3D" id="3.90.1300.10">
    <property type="entry name" value="Amidase signature (AS) domain"/>
    <property type="match status" value="1"/>
</dbReference>
<accession>A0A1L9STG1</accession>
<evidence type="ECO:0000313" key="9">
    <source>
        <dbReference type="Proteomes" id="UP000184188"/>
    </source>
</evidence>
<gene>
    <name evidence="8" type="ORF">ASPZODRAFT_13485</name>
</gene>
<evidence type="ECO:0000256" key="1">
    <source>
        <dbReference type="ARBA" id="ARBA00001311"/>
    </source>
</evidence>
<dbReference type="EMBL" id="KV878337">
    <property type="protein sequence ID" value="OJJ50404.1"/>
    <property type="molecule type" value="Genomic_DNA"/>
</dbReference>
<dbReference type="PANTHER" id="PTHR46072:SF5">
    <property type="entry name" value="GENERAL AMIDASE-C"/>
    <property type="match status" value="1"/>
</dbReference>
<feature type="active site" description="Acyl-ester intermediate" evidence="5">
    <location>
        <position position="233"/>
    </location>
</feature>
<feature type="binding site" evidence="6">
    <location>
        <position position="183"/>
    </location>
    <ligand>
        <name>substrate</name>
    </ligand>
</feature>
<protein>
    <recommendedName>
        <fullName evidence="3">amidase</fullName>
        <ecNumber evidence="3">3.5.1.4</ecNumber>
    </recommendedName>
</protein>
<keyword evidence="4" id="KW-0378">Hydrolase</keyword>
<dbReference type="EC" id="3.5.1.4" evidence="3"/>
<evidence type="ECO:0000256" key="3">
    <source>
        <dbReference type="ARBA" id="ARBA00012922"/>
    </source>
</evidence>
<comment type="similarity">
    <text evidence="2">Belongs to the amidase family.</text>
</comment>
<dbReference type="OrthoDB" id="6428749at2759"/>
<reference evidence="9" key="1">
    <citation type="journal article" date="2017" name="Genome Biol.">
        <title>Comparative genomics reveals high biological diversity and specific adaptations in the industrially and medically important fungal genus Aspergillus.</title>
        <authorList>
            <person name="de Vries R.P."/>
            <person name="Riley R."/>
            <person name="Wiebenga A."/>
            <person name="Aguilar-Osorio G."/>
            <person name="Amillis S."/>
            <person name="Uchima C.A."/>
            <person name="Anderluh G."/>
            <person name="Asadollahi M."/>
            <person name="Askin M."/>
            <person name="Barry K."/>
            <person name="Battaglia E."/>
            <person name="Bayram O."/>
            <person name="Benocci T."/>
            <person name="Braus-Stromeyer S.A."/>
            <person name="Caldana C."/>
            <person name="Canovas D."/>
            <person name="Cerqueira G.C."/>
            <person name="Chen F."/>
            <person name="Chen W."/>
            <person name="Choi C."/>
            <person name="Clum A."/>
            <person name="Dos Santos R.A."/>
            <person name="Damasio A.R."/>
            <person name="Diallinas G."/>
            <person name="Emri T."/>
            <person name="Fekete E."/>
            <person name="Flipphi M."/>
            <person name="Freyberg S."/>
            <person name="Gallo A."/>
            <person name="Gournas C."/>
            <person name="Habgood R."/>
            <person name="Hainaut M."/>
            <person name="Harispe M.L."/>
            <person name="Henrissat B."/>
            <person name="Hilden K.S."/>
            <person name="Hope R."/>
            <person name="Hossain A."/>
            <person name="Karabika E."/>
            <person name="Karaffa L."/>
            <person name="Karanyi Z."/>
            <person name="Krasevec N."/>
            <person name="Kuo A."/>
            <person name="Kusch H."/>
            <person name="LaButti K."/>
            <person name="Lagendijk E.L."/>
            <person name="Lapidus A."/>
            <person name="Levasseur A."/>
            <person name="Lindquist E."/>
            <person name="Lipzen A."/>
            <person name="Logrieco A.F."/>
            <person name="MacCabe A."/>
            <person name="Maekelae M.R."/>
            <person name="Malavazi I."/>
            <person name="Melin P."/>
            <person name="Meyer V."/>
            <person name="Mielnichuk N."/>
            <person name="Miskei M."/>
            <person name="Molnar A.P."/>
            <person name="Mule G."/>
            <person name="Ngan C.Y."/>
            <person name="Orejas M."/>
            <person name="Orosz E."/>
            <person name="Ouedraogo J.P."/>
            <person name="Overkamp K.M."/>
            <person name="Park H.-S."/>
            <person name="Perrone G."/>
            <person name="Piumi F."/>
            <person name="Punt P.J."/>
            <person name="Ram A.F."/>
            <person name="Ramon A."/>
            <person name="Rauscher S."/>
            <person name="Record E."/>
            <person name="Riano-Pachon D.M."/>
            <person name="Robert V."/>
            <person name="Roehrig J."/>
            <person name="Ruller R."/>
            <person name="Salamov A."/>
            <person name="Salih N.S."/>
            <person name="Samson R.A."/>
            <person name="Sandor E."/>
            <person name="Sanguinetti M."/>
            <person name="Schuetze T."/>
            <person name="Sepcic K."/>
            <person name="Shelest E."/>
            <person name="Sherlock G."/>
            <person name="Sophianopoulou V."/>
            <person name="Squina F.M."/>
            <person name="Sun H."/>
            <person name="Susca A."/>
            <person name="Todd R.B."/>
            <person name="Tsang A."/>
            <person name="Unkles S.E."/>
            <person name="van de Wiele N."/>
            <person name="van Rossen-Uffink D."/>
            <person name="Oliveira J.V."/>
            <person name="Vesth T.C."/>
            <person name="Visser J."/>
            <person name="Yu J.-H."/>
            <person name="Zhou M."/>
            <person name="Andersen M.R."/>
            <person name="Archer D.B."/>
            <person name="Baker S.E."/>
            <person name="Benoit I."/>
            <person name="Brakhage A.A."/>
            <person name="Braus G.H."/>
            <person name="Fischer R."/>
            <person name="Frisvad J.C."/>
            <person name="Goldman G.H."/>
            <person name="Houbraken J."/>
            <person name="Oakley B."/>
            <person name="Pocsi I."/>
            <person name="Scazzocchio C."/>
            <person name="Seiboth B."/>
            <person name="vanKuyk P.A."/>
            <person name="Wortman J."/>
            <person name="Dyer P.S."/>
            <person name="Grigoriev I.V."/>
        </authorList>
    </citation>
    <scope>NUCLEOTIDE SEQUENCE [LARGE SCALE GENOMIC DNA]</scope>
    <source>
        <strain evidence="9">CBS 506.65</strain>
    </source>
</reference>
<evidence type="ECO:0000256" key="6">
    <source>
        <dbReference type="PIRSR" id="PIRSR001221-2"/>
    </source>
</evidence>
<dbReference type="PROSITE" id="PS00571">
    <property type="entry name" value="AMIDASES"/>
    <property type="match status" value="1"/>
</dbReference>
<dbReference type="Proteomes" id="UP000184188">
    <property type="component" value="Unassembled WGS sequence"/>
</dbReference>
<dbReference type="STRING" id="1073090.A0A1L9STG1"/>
<evidence type="ECO:0000256" key="5">
    <source>
        <dbReference type="PIRSR" id="PIRSR001221-1"/>
    </source>
</evidence>
<feature type="binding site" evidence="6">
    <location>
        <begin position="230"/>
        <end position="233"/>
    </location>
    <ligand>
        <name>substrate</name>
    </ligand>
</feature>
<evidence type="ECO:0000313" key="8">
    <source>
        <dbReference type="EMBL" id="OJJ50404.1"/>
    </source>
</evidence>
<dbReference type="AlphaFoldDB" id="A0A1L9STG1"/>
<dbReference type="PIRSF" id="PIRSF001221">
    <property type="entry name" value="Amidase_fungi"/>
    <property type="match status" value="1"/>
</dbReference>
<dbReference type="Pfam" id="PF01425">
    <property type="entry name" value="Amidase"/>
    <property type="match status" value="1"/>
</dbReference>